<accession>A0AAJ6VYD2</accession>
<dbReference type="Pfam" id="PF00031">
    <property type="entry name" value="Cystatin"/>
    <property type="match status" value="1"/>
</dbReference>
<gene>
    <name evidence="10" type="primary">LOC100897344</name>
</gene>
<comment type="subcellular location">
    <subcellularLocation>
        <location evidence="1">Secreted</location>
    </subcellularLocation>
</comment>
<dbReference type="Proteomes" id="UP000694867">
    <property type="component" value="Unplaced"/>
</dbReference>
<evidence type="ECO:0000256" key="7">
    <source>
        <dbReference type="SAM" id="SignalP"/>
    </source>
</evidence>
<keyword evidence="4" id="KW-0646">Protease inhibitor</keyword>
<dbReference type="AlphaFoldDB" id="A0AAJ6VYD2"/>
<reference evidence="10" key="1">
    <citation type="submission" date="2025-08" db="UniProtKB">
        <authorList>
            <consortium name="RefSeq"/>
        </authorList>
    </citation>
    <scope>IDENTIFICATION</scope>
</reference>
<evidence type="ECO:0000313" key="10">
    <source>
        <dbReference type="RefSeq" id="XP_003744169.1"/>
    </source>
</evidence>
<keyword evidence="3" id="KW-0964">Secreted</keyword>
<evidence type="ECO:0000256" key="2">
    <source>
        <dbReference type="ARBA" id="ARBA00009403"/>
    </source>
</evidence>
<evidence type="ECO:0000313" key="9">
    <source>
        <dbReference type="Proteomes" id="UP000694867"/>
    </source>
</evidence>
<sequence length="150" mass="17204">MQLRIGFVLLCLVLMFVGSHCTTEATTRKTRSGYRKLDRREIEEEELRVLAQFAASTLAKAEKKPYHDTVLNITEAHQQTVAGWNTKMRLLMTETGCPIRSRFDAAHCPPKNGTIPRSCDVVVYERPWEHIKELTSYYCHEQQSSNSTTV</sequence>
<feature type="chain" id="PRO_5042544461" evidence="7">
    <location>
        <begin position="22"/>
        <end position="150"/>
    </location>
</feature>
<evidence type="ECO:0000256" key="1">
    <source>
        <dbReference type="ARBA" id="ARBA00004613"/>
    </source>
</evidence>
<keyword evidence="5" id="KW-0789">Thiol protease inhibitor</keyword>
<dbReference type="GO" id="GO:0005737">
    <property type="term" value="C:cytoplasm"/>
    <property type="evidence" value="ECO:0007669"/>
    <property type="project" value="TreeGrafter"/>
</dbReference>
<dbReference type="RefSeq" id="XP_003744169.1">
    <property type="nucleotide sequence ID" value="XM_003744121.1"/>
</dbReference>
<evidence type="ECO:0000256" key="3">
    <source>
        <dbReference type="ARBA" id="ARBA00022525"/>
    </source>
</evidence>
<dbReference type="SMART" id="SM00043">
    <property type="entry name" value="CY"/>
    <property type="match status" value="1"/>
</dbReference>
<name>A0AAJ6VYD2_9ACAR</name>
<feature type="signal peptide" evidence="7">
    <location>
        <begin position="1"/>
        <end position="21"/>
    </location>
</feature>
<evidence type="ECO:0000256" key="5">
    <source>
        <dbReference type="ARBA" id="ARBA00022704"/>
    </source>
</evidence>
<dbReference type="GO" id="GO:0004869">
    <property type="term" value="F:cysteine-type endopeptidase inhibitor activity"/>
    <property type="evidence" value="ECO:0007669"/>
    <property type="project" value="UniProtKB-KW"/>
</dbReference>
<evidence type="ECO:0000256" key="6">
    <source>
        <dbReference type="ARBA" id="ARBA00022729"/>
    </source>
</evidence>
<evidence type="ECO:0000256" key="4">
    <source>
        <dbReference type="ARBA" id="ARBA00022690"/>
    </source>
</evidence>
<dbReference type="InterPro" id="IPR000010">
    <property type="entry name" value="Cystatin_dom"/>
</dbReference>
<evidence type="ECO:0000259" key="8">
    <source>
        <dbReference type="SMART" id="SM00043"/>
    </source>
</evidence>
<organism evidence="9 10">
    <name type="scientific">Galendromus occidentalis</name>
    <name type="common">western predatory mite</name>
    <dbReference type="NCBI Taxonomy" id="34638"/>
    <lineage>
        <taxon>Eukaryota</taxon>
        <taxon>Metazoa</taxon>
        <taxon>Ecdysozoa</taxon>
        <taxon>Arthropoda</taxon>
        <taxon>Chelicerata</taxon>
        <taxon>Arachnida</taxon>
        <taxon>Acari</taxon>
        <taxon>Parasitiformes</taxon>
        <taxon>Mesostigmata</taxon>
        <taxon>Gamasina</taxon>
        <taxon>Phytoseioidea</taxon>
        <taxon>Phytoseiidae</taxon>
        <taxon>Typhlodrominae</taxon>
        <taxon>Galendromus</taxon>
    </lineage>
</organism>
<proteinExistence type="inferred from homology"/>
<dbReference type="InterPro" id="IPR046350">
    <property type="entry name" value="Cystatin_sf"/>
</dbReference>
<dbReference type="Gene3D" id="3.10.450.10">
    <property type="match status" value="1"/>
</dbReference>
<dbReference type="PANTHER" id="PTHR46186:SF2">
    <property type="entry name" value="CYSTATIN"/>
    <property type="match status" value="1"/>
</dbReference>
<dbReference type="GeneID" id="100897344"/>
<comment type="similarity">
    <text evidence="2">Belongs to the cystatin family.</text>
</comment>
<dbReference type="PANTHER" id="PTHR46186">
    <property type="entry name" value="CYSTATIN"/>
    <property type="match status" value="1"/>
</dbReference>
<keyword evidence="6 7" id="KW-0732">Signal</keyword>
<dbReference type="GO" id="GO:0005615">
    <property type="term" value="C:extracellular space"/>
    <property type="evidence" value="ECO:0007669"/>
    <property type="project" value="TreeGrafter"/>
</dbReference>
<keyword evidence="9" id="KW-1185">Reference proteome</keyword>
<feature type="domain" description="Cystatin" evidence="8">
    <location>
        <begin position="29"/>
        <end position="140"/>
    </location>
</feature>
<dbReference type="SUPFAM" id="SSF54403">
    <property type="entry name" value="Cystatin/monellin"/>
    <property type="match status" value="1"/>
</dbReference>
<dbReference type="KEGG" id="goe:100897344"/>
<dbReference type="GO" id="GO:0031982">
    <property type="term" value="C:vesicle"/>
    <property type="evidence" value="ECO:0007669"/>
    <property type="project" value="TreeGrafter"/>
</dbReference>
<protein>
    <submittedName>
        <fullName evidence="10">Uncharacterized protein LOC100897344</fullName>
    </submittedName>
</protein>
<dbReference type="CDD" id="cd00042">
    <property type="entry name" value="CY"/>
    <property type="match status" value="1"/>
</dbReference>